<keyword evidence="4" id="KW-1185">Reference proteome</keyword>
<dbReference type="EMBL" id="CVRS01000091">
    <property type="protein sequence ID" value="CRL41354.1"/>
    <property type="molecule type" value="Genomic_DNA"/>
</dbReference>
<accession>A0A0M6WVT9</accession>
<proteinExistence type="predicted"/>
<feature type="transmembrane region" description="Helical" evidence="2">
    <location>
        <begin position="12"/>
        <end position="31"/>
    </location>
</feature>
<feature type="compositionally biased region" description="Basic and acidic residues" evidence="1">
    <location>
        <begin position="71"/>
        <end position="92"/>
    </location>
</feature>
<gene>
    <name evidence="3" type="ORF">RIL183_29351</name>
</gene>
<name>A0A0M6WVT9_9FIRM</name>
<evidence type="ECO:0000256" key="1">
    <source>
        <dbReference type="SAM" id="MobiDB-lite"/>
    </source>
</evidence>
<sequence length="101" mass="11739">MEVVMQMMYSYSLELLAAAVGLMLLLELVTLRKINKWKKKEKEQFSELEEKLSRISEKQNEMAREITQQAQDDKMAQKSSENPEKEAPEKLIDAVLTEVFS</sequence>
<keyword evidence="2" id="KW-0472">Membrane</keyword>
<dbReference type="Proteomes" id="UP000049828">
    <property type="component" value="Unassembled WGS sequence"/>
</dbReference>
<evidence type="ECO:0000256" key="2">
    <source>
        <dbReference type="SAM" id="Phobius"/>
    </source>
</evidence>
<dbReference type="STRING" id="360807.ERS852392_00142"/>
<keyword evidence="2" id="KW-1133">Transmembrane helix</keyword>
<reference evidence="4" key="1">
    <citation type="submission" date="2015-05" db="EMBL/GenBank/DDBJ databases">
        <authorList>
            <consortium name="Pathogen Informatics"/>
        </authorList>
    </citation>
    <scope>NUCLEOTIDE SEQUENCE [LARGE SCALE GENOMIC DNA]</scope>
    <source>
        <strain evidence="4">L1-83</strain>
    </source>
</reference>
<evidence type="ECO:0000313" key="3">
    <source>
        <dbReference type="EMBL" id="CRL41354.1"/>
    </source>
</evidence>
<dbReference type="RefSeq" id="WP_021922191.1">
    <property type="nucleotide sequence ID" value="NZ_CVRS01000091.1"/>
</dbReference>
<keyword evidence="2" id="KW-0812">Transmembrane</keyword>
<feature type="region of interest" description="Disordered" evidence="1">
    <location>
        <begin position="59"/>
        <end position="92"/>
    </location>
</feature>
<dbReference type="AlphaFoldDB" id="A0A0M6WVT9"/>
<evidence type="ECO:0000313" key="4">
    <source>
        <dbReference type="Proteomes" id="UP000049828"/>
    </source>
</evidence>
<protein>
    <submittedName>
        <fullName evidence="3">Uncharacterized protein</fullName>
    </submittedName>
</protein>
<organism evidence="3 4">
    <name type="scientific">Roseburia inulinivorans</name>
    <dbReference type="NCBI Taxonomy" id="360807"/>
    <lineage>
        <taxon>Bacteria</taxon>
        <taxon>Bacillati</taxon>
        <taxon>Bacillota</taxon>
        <taxon>Clostridia</taxon>
        <taxon>Lachnospirales</taxon>
        <taxon>Lachnospiraceae</taxon>
        <taxon>Roseburia</taxon>
    </lineage>
</organism>